<comment type="caution">
    <text evidence="2">The sequence shown here is derived from an EMBL/GenBank/DDBJ whole genome shotgun (WGS) entry which is preliminary data.</text>
</comment>
<proteinExistence type="predicted"/>
<dbReference type="AlphaFoldDB" id="A0AAV7PRA6"/>
<protein>
    <submittedName>
        <fullName evidence="2">Uncharacterized protein</fullName>
    </submittedName>
</protein>
<feature type="compositionally biased region" description="Basic residues" evidence="1">
    <location>
        <begin position="53"/>
        <end position="65"/>
    </location>
</feature>
<dbReference type="EMBL" id="JANPWB010000011">
    <property type="protein sequence ID" value="KAJ1129520.1"/>
    <property type="molecule type" value="Genomic_DNA"/>
</dbReference>
<sequence length="174" mass="19153">MVVVCSNREISQNDKHKKGAEDPGGPQEKTPEGRRKRERGGCNQPPLQDLNHHGRQAKSQTKKRTQPPIRAGRPSRPAKGAHHPVQGLTCSRQQVRHWEWPREGINHQWRNTKAAAGISGNAVQSTGRSSPPTGKQGASAALDTPMQSEKAPGQTHQERPTKGRNDRQEAGRTL</sequence>
<feature type="region of interest" description="Disordered" evidence="1">
    <location>
        <begin position="113"/>
        <end position="174"/>
    </location>
</feature>
<accession>A0AAV7PRA6</accession>
<evidence type="ECO:0000313" key="3">
    <source>
        <dbReference type="Proteomes" id="UP001066276"/>
    </source>
</evidence>
<reference evidence="2" key="1">
    <citation type="journal article" date="2022" name="bioRxiv">
        <title>Sequencing and chromosome-scale assembly of the giantPleurodeles waltlgenome.</title>
        <authorList>
            <person name="Brown T."/>
            <person name="Elewa A."/>
            <person name="Iarovenko S."/>
            <person name="Subramanian E."/>
            <person name="Araus A.J."/>
            <person name="Petzold A."/>
            <person name="Susuki M."/>
            <person name="Suzuki K.-i.T."/>
            <person name="Hayashi T."/>
            <person name="Toyoda A."/>
            <person name="Oliveira C."/>
            <person name="Osipova E."/>
            <person name="Leigh N.D."/>
            <person name="Simon A."/>
            <person name="Yun M.H."/>
        </authorList>
    </citation>
    <scope>NUCLEOTIDE SEQUENCE</scope>
    <source>
        <strain evidence="2">20211129_DDA</strain>
        <tissue evidence="2">Liver</tissue>
    </source>
</reference>
<evidence type="ECO:0000313" key="2">
    <source>
        <dbReference type="EMBL" id="KAJ1129520.1"/>
    </source>
</evidence>
<gene>
    <name evidence="2" type="ORF">NDU88_007888</name>
</gene>
<evidence type="ECO:0000256" key="1">
    <source>
        <dbReference type="SAM" id="MobiDB-lite"/>
    </source>
</evidence>
<feature type="compositionally biased region" description="Polar residues" evidence="1">
    <location>
        <begin position="121"/>
        <end position="133"/>
    </location>
</feature>
<dbReference type="Proteomes" id="UP001066276">
    <property type="component" value="Chromosome 7"/>
</dbReference>
<feature type="compositionally biased region" description="Basic and acidic residues" evidence="1">
    <location>
        <begin position="156"/>
        <end position="174"/>
    </location>
</feature>
<feature type="region of interest" description="Disordered" evidence="1">
    <location>
        <begin position="1"/>
        <end position="92"/>
    </location>
</feature>
<name>A0AAV7PRA6_PLEWA</name>
<organism evidence="2 3">
    <name type="scientific">Pleurodeles waltl</name>
    <name type="common">Iberian ribbed newt</name>
    <dbReference type="NCBI Taxonomy" id="8319"/>
    <lineage>
        <taxon>Eukaryota</taxon>
        <taxon>Metazoa</taxon>
        <taxon>Chordata</taxon>
        <taxon>Craniata</taxon>
        <taxon>Vertebrata</taxon>
        <taxon>Euteleostomi</taxon>
        <taxon>Amphibia</taxon>
        <taxon>Batrachia</taxon>
        <taxon>Caudata</taxon>
        <taxon>Salamandroidea</taxon>
        <taxon>Salamandridae</taxon>
        <taxon>Pleurodelinae</taxon>
        <taxon>Pleurodeles</taxon>
    </lineage>
</organism>
<keyword evidence="3" id="KW-1185">Reference proteome</keyword>